<dbReference type="GO" id="GO:0009307">
    <property type="term" value="P:DNA restriction-modification system"/>
    <property type="evidence" value="ECO:0007669"/>
    <property type="project" value="UniProtKB-KW"/>
</dbReference>
<proteinExistence type="inferred from homology"/>
<dbReference type="GO" id="GO:0003677">
    <property type="term" value="F:DNA binding"/>
    <property type="evidence" value="ECO:0007669"/>
    <property type="project" value="UniProtKB-KW"/>
</dbReference>
<dbReference type="CDD" id="cd17256">
    <property type="entry name" value="RMtype1_S_EcoJA65PI-TRD1-CR1_like"/>
    <property type="match status" value="1"/>
</dbReference>
<dbReference type="PANTHER" id="PTHR43140">
    <property type="entry name" value="TYPE-1 RESTRICTION ENZYME ECOKI SPECIFICITY PROTEIN"/>
    <property type="match status" value="1"/>
</dbReference>
<dbReference type="AlphaFoldDB" id="A0A914Z3P5"/>
<protein>
    <submittedName>
        <fullName evidence="6">Type I restriction modification DNA specificity domain-containing protein</fullName>
    </submittedName>
</protein>
<dbReference type="PANTHER" id="PTHR43140:SF1">
    <property type="entry name" value="TYPE I RESTRICTION ENZYME ECOKI SPECIFICITY SUBUNIT"/>
    <property type="match status" value="1"/>
</dbReference>
<dbReference type="InterPro" id="IPR044946">
    <property type="entry name" value="Restrct_endonuc_typeI_TRD_sf"/>
</dbReference>
<evidence type="ECO:0000256" key="2">
    <source>
        <dbReference type="ARBA" id="ARBA00022747"/>
    </source>
</evidence>
<dbReference type="CDD" id="cd17257">
    <property type="entry name" value="RMtype1_S_EcoBI-TRD1-CR1_like"/>
    <property type="match status" value="1"/>
</dbReference>
<evidence type="ECO:0000256" key="3">
    <source>
        <dbReference type="ARBA" id="ARBA00023125"/>
    </source>
</evidence>
<comment type="similarity">
    <text evidence="1">Belongs to the type-I restriction system S methylase family.</text>
</comment>
<evidence type="ECO:0000256" key="1">
    <source>
        <dbReference type="ARBA" id="ARBA00010923"/>
    </source>
</evidence>
<reference evidence="6" key="1">
    <citation type="submission" date="2022-11" db="UniProtKB">
        <authorList>
            <consortium name="WormBaseParasite"/>
        </authorList>
    </citation>
    <scope>IDENTIFICATION</scope>
</reference>
<dbReference type="WBParaSite" id="PSU_v2.g698.t1">
    <property type="protein sequence ID" value="PSU_v2.g698.t1"/>
    <property type="gene ID" value="PSU_v2.g698"/>
</dbReference>
<evidence type="ECO:0000259" key="4">
    <source>
        <dbReference type="Pfam" id="PF01420"/>
    </source>
</evidence>
<evidence type="ECO:0000313" key="5">
    <source>
        <dbReference type="Proteomes" id="UP000887577"/>
    </source>
</evidence>
<dbReference type="Proteomes" id="UP000887577">
    <property type="component" value="Unplaced"/>
</dbReference>
<dbReference type="SUPFAM" id="SSF116734">
    <property type="entry name" value="DNA methylase specificity domain"/>
    <property type="match status" value="2"/>
</dbReference>
<keyword evidence="5" id="KW-1185">Reference proteome</keyword>
<evidence type="ECO:0000313" key="6">
    <source>
        <dbReference type="WBParaSite" id="PSU_v2.g698.t1"/>
    </source>
</evidence>
<organism evidence="5 6">
    <name type="scientific">Panagrolaimus superbus</name>
    <dbReference type="NCBI Taxonomy" id="310955"/>
    <lineage>
        <taxon>Eukaryota</taxon>
        <taxon>Metazoa</taxon>
        <taxon>Ecdysozoa</taxon>
        <taxon>Nematoda</taxon>
        <taxon>Chromadorea</taxon>
        <taxon>Rhabditida</taxon>
        <taxon>Tylenchina</taxon>
        <taxon>Panagrolaimomorpha</taxon>
        <taxon>Panagrolaimoidea</taxon>
        <taxon>Panagrolaimidae</taxon>
        <taxon>Panagrolaimus</taxon>
    </lineage>
</organism>
<dbReference type="InterPro" id="IPR000055">
    <property type="entry name" value="Restrct_endonuc_typeI_TRD"/>
</dbReference>
<feature type="domain" description="Type I restriction modification DNA specificity" evidence="4">
    <location>
        <begin position="199"/>
        <end position="331"/>
    </location>
</feature>
<sequence length="392" mass="44174">MDSVANITNGFAFKSSEFNNRKDGVPLIRIRDVLKGNTSTYYSGQIPEGYWVYPEDLIVGMDGDFNATIWCSEPALLNQRVCKIEVQEDKYNKRTLQDTLLPLPPLAEQKIIAEKLDTLLAQVDSTKARLEQIPQILKRFRQAVLAAAVTEDWSETILNNIINTQRPLCYGVVQPGDDIKDGIELIRVCDINDGEVDLNHLRKISKEIDLQYKRSKVRKNDILVTIVGAIGRIGIVREDINVNIARAVARISPEYKIIVPMFLHIWLSSPVMQTWLVQSSKEVARKTLNLKDLKNAFVPLPSIEEQHEIVRRVEQLFAYADSIEKQVNNALARVNNLTQSILAKAFRGELTAQWRAENPDLISGENSAAALLEKIKAERAASGGKKASRKKF</sequence>
<dbReference type="Pfam" id="PF01420">
    <property type="entry name" value="Methylase_S"/>
    <property type="match status" value="2"/>
</dbReference>
<accession>A0A914Z3P5</accession>
<keyword evidence="3" id="KW-0238">DNA-binding</keyword>
<feature type="domain" description="Type I restriction modification DNA specificity" evidence="4">
    <location>
        <begin position="91"/>
        <end position="134"/>
    </location>
</feature>
<name>A0A914Z3P5_9BILA</name>
<dbReference type="Gene3D" id="3.90.220.20">
    <property type="entry name" value="DNA methylase specificity domains"/>
    <property type="match status" value="3"/>
</dbReference>
<keyword evidence="2" id="KW-0680">Restriction system</keyword>
<dbReference type="InterPro" id="IPR051212">
    <property type="entry name" value="Type-I_RE_S_subunit"/>
</dbReference>